<dbReference type="GO" id="GO:0016903">
    <property type="term" value="F:oxidoreductase activity, acting on the aldehyde or oxo group of donors"/>
    <property type="evidence" value="ECO:0007669"/>
    <property type="project" value="InterPro"/>
</dbReference>
<dbReference type="PANTHER" id="PTHR43854:SF1">
    <property type="entry name" value="INDOLEPYRUVATE OXIDOREDUCTASE SUBUNIT IORB"/>
    <property type="match status" value="1"/>
</dbReference>
<dbReference type="Pfam" id="PF01558">
    <property type="entry name" value="POR"/>
    <property type="match status" value="1"/>
</dbReference>
<dbReference type="Gene3D" id="3.40.920.10">
    <property type="entry name" value="Pyruvate-ferredoxin oxidoreductase, PFOR, domain III"/>
    <property type="match status" value="1"/>
</dbReference>
<dbReference type="InterPro" id="IPR019752">
    <property type="entry name" value="Pyrv/ketoisovalerate_OxRed_cat"/>
</dbReference>
<proteinExistence type="predicted"/>
<dbReference type="NCBIfam" id="NF006179">
    <property type="entry name" value="PRK08312.1"/>
    <property type="match status" value="1"/>
</dbReference>
<evidence type="ECO:0000313" key="5">
    <source>
        <dbReference type="Proteomes" id="UP000049983"/>
    </source>
</evidence>
<dbReference type="Proteomes" id="UP000049983">
    <property type="component" value="Unassembled WGS sequence"/>
</dbReference>
<dbReference type="SUPFAM" id="SSF53323">
    <property type="entry name" value="Pyruvate-ferredoxin oxidoreductase, PFOR, domain III"/>
    <property type="match status" value="1"/>
</dbReference>
<dbReference type="AlphaFoldDB" id="A0A0M6ZPA8"/>
<evidence type="ECO:0000256" key="1">
    <source>
        <dbReference type="ARBA" id="ARBA00023002"/>
    </source>
</evidence>
<feature type="domain" description="DUF6537" evidence="3">
    <location>
        <begin position="261"/>
        <end position="473"/>
    </location>
</feature>
<dbReference type="InterPro" id="IPR052198">
    <property type="entry name" value="IorB_Oxidoreductase"/>
</dbReference>
<dbReference type="InterPro" id="IPR002869">
    <property type="entry name" value="Pyrv_flavodox_OxRed_cen"/>
</dbReference>
<keyword evidence="1" id="KW-0560">Oxidoreductase</keyword>
<dbReference type="InterPro" id="IPR046667">
    <property type="entry name" value="DUF6537"/>
</dbReference>
<gene>
    <name evidence="4" type="ORF">LA5096_02215</name>
</gene>
<dbReference type="STRING" id="311410.LA5095_06142"/>
<dbReference type="PANTHER" id="PTHR43854">
    <property type="entry name" value="INDOLEPYRUVATE OXIDOREDUCTASE SUBUNIT IORB"/>
    <property type="match status" value="1"/>
</dbReference>
<dbReference type="GeneID" id="97669607"/>
<protein>
    <submittedName>
        <fullName evidence="4">Putative indolepyruvate oxidoreductase subunit B</fullName>
    </submittedName>
</protein>
<dbReference type="OrthoDB" id="1490270at2"/>
<dbReference type="RefSeq" id="WP_055391767.1">
    <property type="nucleotide sequence ID" value="NZ_CXWA01000018.1"/>
</dbReference>
<organism evidence="4 5">
    <name type="scientific">Roseibium album</name>
    <dbReference type="NCBI Taxonomy" id="311410"/>
    <lineage>
        <taxon>Bacteria</taxon>
        <taxon>Pseudomonadati</taxon>
        <taxon>Pseudomonadota</taxon>
        <taxon>Alphaproteobacteria</taxon>
        <taxon>Hyphomicrobiales</taxon>
        <taxon>Stappiaceae</taxon>
        <taxon>Roseibium</taxon>
    </lineage>
</organism>
<dbReference type="Pfam" id="PF20169">
    <property type="entry name" value="DUF6537"/>
    <property type="match status" value="1"/>
</dbReference>
<keyword evidence="5" id="KW-1185">Reference proteome</keyword>
<accession>A0A0M6ZPA8</accession>
<evidence type="ECO:0000259" key="3">
    <source>
        <dbReference type="Pfam" id="PF20169"/>
    </source>
</evidence>
<reference evidence="5" key="1">
    <citation type="submission" date="2015-07" db="EMBL/GenBank/DDBJ databases">
        <authorList>
            <person name="Rodrigo-Torres Lidia"/>
            <person name="Arahal R.David."/>
        </authorList>
    </citation>
    <scope>NUCLEOTIDE SEQUENCE [LARGE SCALE GENOMIC DNA]</scope>
    <source>
        <strain evidence="5">CECT 5096</strain>
    </source>
</reference>
<evidence type="ECO:0000313" key="4">
    <source>
        <dbReference type="EMBL" id="CTQ69676.1"/>
    </source>
</evidence>
<name>A0A0M6ZPA8_9HYPH</name>
<dbReference type="EMBL" id="CXWC01000007">
    <property type="protein sequence ID" value="CTQ69676.1"/>
    <property type="molecule type" value="Genomic_DNA"/>
</dbReference>
<feature type="domain" description="Pyruvate/ketoisovalerate oxidoreductase catalytic" evidence="2">
    <location>
        <begin position="28"/>
        <end position="214"/>
    </location>
</feature>
<keyword evidence="4" id="KW-0670">Pyruvate</keyword>
<sequence length="517" mass="55978">MSLVLPLDAQPTDPALDGIIKLAVMAVGGQGGGVLTNWIESLARAQGYHCQATSVAGVAQRTGATIYYIEMAPGDVTTPVFSLAPSAGDVDITIAAEMMEAGRAIMRGFVTPDRTTLIASTHRMLAVSEKTVPGDGMASSEEVKAAAEVASQKLVLADMDTAAVKVGSVISASLFGALAGSGALPFERAAFEDAIRAGGKGVEASLRAFAAGYDLAQNGAREQPAEPVVSKQELVAPGGPDAGQAAWASLEARIAAFPEPVRKMATAGLTKVVDFQDCTYGAEYLDRLAPLIEADSEDNKFELSSEAAKYIANAMAYDDVIRVADLKTRAQRIDRIEDEMRLGDGNVLQLTDYLHPRAEEIVGLLPEKTGRKLENDPAWMKRIDRWFNRGRRIRTDSLRGFAMLYFLGGLRKWRLKTLRHKMEQDHLNAWLQMVSGYLPDRYGMAVEILRCRRLIKGYSDTHARGLSKFDKVLSGARMVENRDDGPQWVARLREAALKEEKGGELDGALKTVESFAA</sequence>
<evidence type="ECO:0000259" key="2">
    <source>
        <dbReference type="Pfam" id="PF01558"/>
    </source>
</evidence>